<sequence length="110" mass="12619">MVKHSSLNTLKSHHWLDLLQPSLYSKAVFLNLSNFKMCGLQLLGLCNNFAYVVMLSAAHDILSNQKVPEHNGTRPVSVQGRQLCECSCKSRIRNRSRENVSYRKKEICRK</sequence>
<reference evidence="5" key="2">
    <citation type="submission" date="2025-09" db="UniProtKB">
        <authorList>
            <consortium name="Ensembl"/>
        </authorList>
    </citation>
    <scope>IDENTIFICATION</scope>
</reference>
<evidence type="ECO:0000313" key="5">
    <source>
        <dbReference type="Ensembl" id="ENSLLTP00000017612.1"/>
    </source>
</evidence>
<dbReference type="Proteomes" id="UP000694406">
    <property type="component" value="Unplaced"/>
</dbReference>
<evidence type="ECO:0000256" key="4">
    <source>
        <dbReference type="ARBA" id="ARBA00023136"/>
    </source>
</evidence>
<dbReference type="Ensembl" id="ENSLLTT00000018264.1">
    <property type="protein sequence ID" value="ENSLLTP00000017612.1"/>
    <property type="gene ID" value="ENSLLTG00000013354.1"/>
</dbReference>
<evidence type="ECO:0000256" key="2">
    <source>
        <dbReference type="ARBA" id="ARBA00022692"/>
    </source>
</evidence>
<name>A0A8C5SF39_LATLA</name>
<keyword evidence="6" id="KW-1185">Reference proteome</keyword>
<dbReference type="GO" id="GO:0016020">
    <property type="term" value="C:membrane"/>
    <property type="evidence" value="ECO:0007669"/>
    <property type="project" value="InterPro"/>
</dbReference>
<reference evidence="5" key="1">
    <citation type="submission" date="2025-08" db="UniProtKB">
        <authorList>
            <consortium name="Ensembl"/>
        </authorList>
    </citation>
    <scope>IDENTIFICATION</scope>
</reference>
<dbReference type="GO" id="GO:0012505">
    <property type="term" value="C:endomembrane system"/>
    <property type="evidence" value="ECO:0007669"/>
    <property type="project" value="UniProtKB-SubCell"/>
</dbReference>
<dbReference type="Pfam" id="PF02487">
    <property type="entry name" value="CLN3"/>
    <property type="match status" value="1"/>
</dbReference>
<dbReference type="AlphaFoldDB" id="A0A8C5SF39"/>
<proteinExistence type="predicted"/>
<keyword evidence="4" id="KW-0472">Membrane</keyword>
<organism evidence="5 6">
    <name type="scientific">Laticauda laticaudata</name>
    <name type="common">Blue-ringed sea krait</name>
    <name type="synonym">Blue-lipped sea krait</name>
    <dbReference type="NCBI Taxonomy" id="8630"/>
    <lineage>
        <taxon>Eukaryota</taxon>
        <taxon>Metazoa</taxon>
        <taxon>Chordata</taxon>
        <taxon>Craniata</taxon>
        <taxon>Vertebrata</taxon>
        <taxon>Euteleostomi</taxon>
        <taxon>Lepidosauria</taxon>
        <taxon>Squamata</taxon>
        <taxon>Bifurcata</taxon>
        <taxon>Unidentata</taxon>
        <taxon>Episquamata</taxon>
        <taxon>Toxicofera</taxon>
        <taxon>Serpentes</taxon>
        <taxon>Colubroidea</taxon>
        <taxon>Elapidae</taxon>
        <taxon>Laticaudinae</taxon>
        <taxon>Laticauda</taxon>
    </lineage>
</organism>
<keyword evidence="2" id="KW-0812">Transmembrane</keyword>
<dbReference type="InterPro" id="IPR003492">
    <property type="entry name" value="Battenin_disease_Cln3"/>
</dbReference>
<evidence type="ECO:0000256" key="3">
    <source>
        <dbReference type="ARBA" id="ARBA00022989"/>
    </source>
</evidence>
<comment type="subcellular location">
    <subcellularLocation>
        <location evidence="1">Endomembrane system</location>
        <topology evidence="1">Multi-pass membrane protein</topology>
    </subcellularLocation>
</comment>
<evidence type="ECO:0000313" key="6">
    <source>
        <dbReference type="Proteomes" id="UP000694406"/>
    </source>
</evidence>
<evidence type="ECO:0000256" key="1">
    <source>
        <dbReference type="ARBA" id="ARBA00004127"/>
    </source>
</evidence>
<keyword evidence="3" id="KW-1133">Transmembrane helix</keyword>
<protein>
    <submittedName>
        <fullName evidence="5">Uncharacterized protein</fullName>
    </submittedName>
</protein>
<accession>A0A8C5SF39</accession>